<dbReference type="GO" id="GO:0016491">
    <property type="term" value="F:oxidoreductase activity"/>
    <property type="evidence" value="ECO:0007669"/>
    <property type="project" value="UniProtKB-KW"/>
</dbReference>
<evidence type="ECO:0000313" key="8">
    <source>
        <dbReference type="Proteomes" id="UP000076623"/>
    </source>
</evidence>
<evidence type="ECO:0000313" key="7">
    <source>
        <dbReference type="EMBL" id="ANC75662.1"/>
    </source>
</evidence>
<dbReference type="InterPro" id="IPR050416">
    <property type="entry name" value="FAD-linked_Oxidoreductase"/>
</dbReference>
<reference evidence="7 8" key="1">
    <citation type="submission" date="2016-04" db="EMBL/GenBank/DDBJ databases">
        <title>Complete genome sequence of Fictibacillus phosphorivorans G25-29, a strain toxic to nematodes.</title>
        <authorList>
            <person name="Zheng Z."/>
        </authorList>
    </citation>
    <scope>NUCLEOTIDE SEQUENCE [LARGE SCALE GENOMIC DNA]</scope>
    <source>
        <strain evidence="7 8">G25-29</strain>
    </source>
</reference>
<keyword evidence="5" id="KW-0560">Oxidoreductase</keyword>
<dbReference type="InterPro" id="IPR016166">
    <property type="entry name" value="FAD-bd_PCMH"/>
</dbReference>
<gene>
    <name evidence="7" type="ORF">ABE65_001930</name>
</gene>
<dbReference type="InterPro" id="IPR006093">
    <property type="entry name" value="Oxy_OxRdtase_FAD_BS"/>
</dbReference>
<dbReference type="Proteomes" id="UP000076623">
    <property type="component" value="Chromosome"/>
</dbReference>
<dbReference type="GO" id="GO:0071949">
    <property type="term" value="F:FAD binding"/>
    <property type="evidence" value="ECO:0007669"/>
    <property type="project" value="InterPro"/>
</dbReference>
<dbReference type="InterPro" id="IPR006094">
    <property type="entry name" value="Oxid_FAD_bind_N"/>
</dbReference>
<dbReference type="Pfam" id="PF01565">
    <property type="entry name" value="FAD_binding_4"/>
    <property type="match status" value="1"/>
</dbReference>
<feature type="domain" description="FAD-binding PCMH-type" evidence="6">
    <location>
        <begin position="30"/>
        <end position="201"/>
    </location>
</feature>
<evidence type="ECO:0000256" key="1">
    <source>
        <dbReference type="ARBA" id="ARBA00001974"/>
    </source>
</evidence>
<dbReference type="RefSeq" id="WP_066390946.1">
    <property type="nucleotide sequence ID" value="NZ_CP015378.1"/>
</dbReference>
<dbReference type="AlphaFoldDB" id="A0A160IK77"/>
<dbReference type="Gene3D" id="3.30.465.10">
    <property type="match status" value="1"/>
</dbReference>
<evidence type="ECO:0000256" key="2">
    <source>
        <dbReference type="ARBA" id="ARBA00005466"/>
    </source>
</evidence>
<dbReference type="PROSITE" id="PS51387">
    <property type="entry name" value="FAD_PCMH"/>
    <property type="match status" value="1"/>
</dbReference>
<dbReference type="InterPro" id="IPR036318">
    <property type="entry name" value="FAD-bd_PCMH-like_sf"/>
</dbReference>
<name>A0A160IK77_9BACL</name>
<dbReference type="Gene3D" id="3.30.43.10">
    <property type="entry name" value="Uridine Diphospho-n-acetylenolpyruvylglucosamine Reductase, domain 2"/>
    <property type="match status" value="1"/>
</dbReference>
<evidence type="ECO:0000256" key="4">
    <source>
        <dbReference type="ARBA" id="ARBA00022827"/>
    </source>
</evidence>
<proteinExistence type="inferred from homology"/>
<keyword evidence="4" id="KW-0274">FAD</keyword>
<evidence type="ECO:0000259" key="6">
    <source>
        <dbReference type="PROSITE" id="PS51387"/>
    </source>
</evidence>
<evidence type="ECO:0000256" key="5">
    <source>
        <dbReference type="ARBA" id="ARBA00023002"/>
    </source>
</evidence>
<protein>
    <submittedName>
        <fullName evidence="7">FAD-linked oxidase</fullName>
    </submittedName>
</protein>
<dbReference type="InterPro" id="IPR012951">
    <property type="entry name" value="BBE"/>
</dbReference>
<dbReference type="PROSITE" id="PS00862">
    <property type="entry name" value="OX2_COVAL_FAD"/>
    <property type="match status" value="1"/>
</dbReference>
<dbReference type="SUPFAM" id="SSF56176">
    <property type="entry name" value="FAD-binding/transporter-associated domain-like"/>
    <property type="match status" value="1"/>
</dbReference>
<dbReference type="EMBL" id="CP015378">
    <property type="protein sequence ID" value="ANC75662.1"/>
    <property type="molecule type" value="Genomic_DNA"/>
</dbReference>
<dbReference type="PANTHER" id="PTHR42973">
    <property type="entry name" value="BINDING OXIDOREDUCTASE, PUTATIVE (AFU_ORTHOLOGUE AFUA_1G17690)-RELATED"/>
    <property type="match status" value="1"/>
</dbReference>
<comment type="similarity">
    <text evidence="2">Belongs to the oxygen-dependent FAD-linked oxidoreductase family.</text>
</comment>
<keyword evidence="3" id="KW-0285">Flavoprotein</keyword>
<comment type="cofactor">
    <cofactor evidence="1">
        <name>FAD</name>
        <dbReference type="ChEBI" id="CHEBI:57692"/>
    </cofactor>
</comment>
<dbReference type="Pfam" id="PF08031">
    <property type="entry name" value="BBE"/>
    <property type="match status" value="1"/>
</dbReference>
<dbReference type="KEGG" id="fpn:ABE65_001930"/>
<evidence type="ECO:0000256" key="3">
    <source>
        <dbReference type="ARBA" id="ARBA00022630"/>
    </source>
</evidence>
<dbReference type="InterPro" id="IPR016167">
    <property type="entry name" value="FAD-bd_PCMH_sub1"/>
</dbReference>
<dbReference type="STRING" id="1221500.ABE65_001930"/>
<dbReference type="InterPro" id="IPR016169">
    <property type="entry name" value="FAD-bd_PCMH_sub2"/>
</dbReference>
<accession>A0A160IK77</accession>
<organism evidence="7 8">
    <name type="scientific">Fictibacillus phosphorivorans</name>
    <dbReference type="NCBI Taxonomy" id="1221500"/>
    <lineage>
        <taxon>Bacteria</taxon>
        <taxon>Bacillati</taxon>
        <taxon>Bacillota</taxon>
        <taxon>Bacilli</taxon>
        <taxon>Bacillales</taxon>
        <taxon>Fictibacillaceae</taxon>
        <taxon>Fictibacillus</taxon>
    </lineage>
</organism>
<keyword evidence="8" id="KW-1185">Reference proteome</keyword>
<sequence>MDIFEGLTGEVILPDDPQYDAARQEWNRAIQKFPSVIVYCSEYEDVSQAILWAQKYGKDIRIRSGGHHYEGYSAGNGVLVIDISRLNDVTINEENGRVKVQAGIQNKDLYQAIGSRGYPFPGGTCPTVGVSGFVLGAGWGFSSRLFGLGCDSLVELELINYKGNVLKVNETENSDLFWACKGAGGGNFGVVVSMTFKLPPKVEQVTLFELYKPGATTKELGKFLRIWQKWLVNLDDRMCLNASMYNAVSEGLAIFGRGFFYGKKEEALELLNVYKKINGFQISARSLPFLEAVKEVQSTYPPYEKFKSTGRFVYKEYDCEEVEAIVNLVKKRAEGSIFAALTVYAMGGQIRNVGKTESAFYYRKARYILGIQSVWEDPAVAEENRRWVEKRFRYLKTITKGSFINFPYSELKDYEKEYFGRNVDRLQRINQKYDPKRVFAFPQSIR</sequence>
<dbReference type="Gene3D" id="3.40.462.20">
    <property type="match status" value="1"/>
</dbReference>
<dbReference type="PANTHER" id="PTHR42973:SF39">
    <property type="entry name" value="FAD-BINDING PCMH-TYPE DOMAIN-CONTAINING PROTEIN"/>
    <property type="match status" value="1"/>
</dbReference>